<accession>A0ABP3LZ24</accession>
<gene>
    <name evidence="1" type="ORF">GCM10008937_15690</name>
</gene>
<dbReference type="RefSeq" id="WP_343757501.1">
    <property type="nucleotide sequence ID" value="NZ_BAAADB010000012.1"/>
</dbReference>
<protein>
    <submittedName>
        <fullName evidence="1">Uncharacterized protein</fullName>
    </submittedName>
</protein>
<reference evidence="2" key="1">
    <citation type="journal article" date="2019" name="Int. J. Syst. Evol. Microbiol.">
        <title>The Global Catalogue of Microorganisms (GCM) 10K type strain sequencing project: providing services to taxonomists for standard genome sequencing and annotation.</title>
        <authorList>
            <consortium name="The Broad Institute Genomics Platform"/>
            <consortium name="The Broad Institute Genome Sequencing Center for Infectious Disease"/>
            <person name="Wu L."/>
            <person name="Ma J."/>
        </authorList>
    </citation>
    <scope>NUCLEOTIDE SEQUENCE [LARGE SCALE GENOMIC DNA]</scope>
    <source>
        <strain evidence="2">JCM 14368</strain>
    </source>
</reference>
<dbReference type="EMBL" id="BAAADB010000012">
    <property type="protein sequence ID" value="GAA0508710.1"/>
    <property type="molecule type" value="Genomic_DNA"/>
</dbReference>
<proteinExistence type="predicted"/>
<dbReference type="Proteomes" id="UP001500191">
    <property type="component" value="Unassembled WGS sequence"/>
</dbReference>
<keyword evidence="2" id="KW-1185">Reference proteome</keyword>
<sequence length="149" mass="16749">MNRTTRPTPLTIPPLKAALSTTVDAFTPEAQDLPLTSPLGKRRLFRHRAWYEPTTPSGWLRVKFTPGWITNLPSGRVTVLRETVIRDEPGALAAELARLQNTYGVHLWLAPINMPHSWPWGNTLWWGENAHARELRVGRKTALKTAVAA</sequence>
<comment type="caution">
    <text evidence="1">The sequence shown here is derived from an EMBL/GenBank/DDBJ whole genome shotgun (WGS) entry which is preliminary data.</text>
</comment>
<name>A0ABP3LZ24_9DEIO</name>
<organism evidence="1 2">
    <name type="scientific">Deinococcus depolymerans</name>
    <dbReference type="NCBI Taxonomy" id="392408"/>
    <lineage>
        <taxon>Bacteria</taxon>
        <taxon>Thermotogati</taxon>
        <taxon>Deinococcota</taxon>
        <taxon>Deinococci</taxon>
        <taxon>Deinococcales</taxon>
        <taxon>Deinococcaceae</taxon>
        <taxon>Deinococcus</taxon>
    </lineage>
</organism>
<evidence type="ECO:0000313" key="2">
    <source>
        <dbReference type="Proteomes" id="UP001500191"/>
    </source>
</evidence>
<evidence type="ECO:0000313" key="1">
    <source>
        <dbReference type="EMBL" id="GAA0508710.1"/>
    </source>
</evidence>